<dbReference type="SUPFAM" id="SSF69318">
    <property type="entry name" value="Integrin alpha N-terminal domain"/>
    <property type="match status" value="1"/>
</dbReference>
<dbReference type="Gene3D" id="2.130.10.130">
    <property type="entry name" value="Integrin alpha, N-terminal"/>
    <property type="match status" value="1"/>
</dbReference>
<dbReference type="Proteomes" id="UP000197068">
    <property type="component" value="Unassembled WGS sequence"/>
</dbReference>
<comment type="caution">
    <text evidence="3">The sequence shown here is derived from an EMBL/GenBank/DDBJ whole genome shotgun (WGS) entry which is preliminary data.</text>
</comment>
<feature type="signal peptide" evidence="2">
    <location>
        <begin position="1"/>
        <end position="25"/>
    </location>
</feature>
<dbReference type="PANTHER" id="PTHR44103:SF1">
    <property type="entry name" value="PROPROTEIN CONVERTASE P"/>
    <property type="match status" value="1"/>
</dbReference>
<feature type="chain" id="PRO_5045275827" description="VCBS repeat-containing protein" evidence="2">
    <location>
        <begin position="26"/>
        <end position="508"/>
    </location>
</feature>
<dbReference type="InterPro" id="IPR013517">
    <property type="entry name" value="FG-GAP"/>
</dbReference>
<organism evidence="3 4">
    <name type="scientific">Colwellia marinimaniae</name>
    <dbReference type="NCBI Taxonomy" id="1513592"/>
    <lineage>
        <taxon>Bacteria</taxon>
        <taxon>Pseudomonadati</taxon>
        <taxon>Pseudomonadota</taxon>
        <taxon>Gammaproteobacteria</taxon>
        <taxon>Alteromonadales</taxon>
        <taxon>Colwelliaceae</taxon>
        <taxon>Colwellia</taxon>
    </lineage>
</organism>
<dbReference type="Pfam" id="PF13517">
    <property type="entry name" value="FG-GAP_3"/>
    <property type="match status" value="1"/>
</dbReference>
<keyword evidence="1 2" id="KW-0732">Signal</keyword>
<reference evidence="3 4" key="1">
    <citation type="submission" date="2017-06" db="EMBL/GenBank/DDBJ databases">
        <title>Whole Genome Sequences of Colwellia marinimaniae MTCD1.</title>
        <authorList>
            <person name="Kusumoto H."/>
            <person name="Inoue M."/>
            <person name="Tanikawa K."/>
            <person name="Maeji H."/>
            <person name="Cameron J.H."/>
            <person name="Bartlett D.H."/>
        </authorList>
    </citation>
    <scope>NUCLEOTIDE SEQUENCE [LARGE SCALE GENOMIC DNA]</scope>
    <source>
        <strain evidence="3 4">MTCD1</strain>
    </source>
</reference>
<dbReference type="PANTHER" id="PTHR44103">
    <property type="entry name" value="PROPROTEIN CONVERTASE P"/>
    <property type="match status" value="1"/>
</dbReference>
<accession>A0ABQ0MRE3</accession>
<evidence type="ECO:0000256" key="1">
    <source>
        <dbReference type="ARBA" id="ARBA00022729"/>
    </source>
</evidence>
<evidence type="ECO:0000256" key="2">
    <source>
        <dbReference type="SAM" id="SignalP"/>
    </source>
</evidence>
<evidence type="ECO:0000313" key="4">
    <source>
        <dbReference type="Proteomes" id="UP000197068"/>
    </source>
</evidence>
<dbReference type="EMBL" id="BDQM01000003">
    <property type="protein sequence ID" value="GAW94933.1"/>
    <property type="molecule type" value="Genomic_DNA"/>
</dbReference>
<evidence type="ECO:0008006" key="5">
    <source>
        <dbReference type="Google" id="ProtNLM"/>
    </source>
</evidence>
<proteinExistence type="predicted"/>
<protein>
    <recommendedName>
        <fullName evidence="5">VCBS repeat-containing protein</fullName>
    </recommendedName>
</protein>
<name>A0ABQ0MRE3_9GAMM</name>
<evidence type="ECO:0000313" key="3">
    <source>
        <dbReference type="EMBL" id="GAW94933.1"/>
    </source>
</evidence>
<sequence>MLFKKKRVFSLLTSLVCVTSLTTFASKSSAIDFDEVIINTPYKLTQEIIAADILAGKGKELITFSVDEQSNRWLIIYQLDSDANQYVIAEKAIIPKQFYRFDLSELHAEKKQQLYFLSADLLSLYQNQQFKPLANIESLYIQEQADYLSRGDFIQDLNNDAFADVIIADFNNTHILIGQEKGGFISQVLPIKPEVRVFSSGASYSQEKLYFSDVNFDGKVDILLIGDGEMIIYLQTEQSMFASTAVHLTINAAISGTEWWNKRDESGEQLDQSDLEYRKLEQLRDVNADGIVDMVVRYTKVSGVLDRVNDYEIFLGQNKNGELSYAQTPDSVIHAEGTLTGLEFVDIDSDDKLEVLLAGFDIGLSQIIGALITGSIDQDVYVFKMNAEDKFPEKPTIKKGVELTFSLSSGQSGSAVVKLADLNGDGLKELILSDDDDDELKIYLGIKASKNNKSFKKRSVSYSTQLPKDGKLVMVEDLNGDGKDDLLMKFSRLDGEDKAKEFKVLFSK</sequence>
<gene>
    <name evidence="3" type="ORF">MTCD1_00532</name>
</gene>
<keyword evidence="4" id="KW-1185">Reference proteome</keyword>
<dbReference type="InterPro" id="IPR028994">
    <property type="entry name" value="Integrin_alpha_N"/>
</dbReference>